<dbReference type="InterPro" id="IPR003593">
    <property type="entry name" value="AAA+_ATPase"/>
</dbReference>
<dbReference type="KEGG" id="abas:ACPOL_7253"/>
<evidence type="ECO:0000313" key="3">
    <source>
        <dbReference type="EMBL" id="AXC16443.1"/>
    </source>
</evidence>
<gene>
    <name evidence="3" type="ORF">ACPOL_7253</name>
</gene>
<protein>
    <submittedName>
        <fullName evidence="3">Conjugative transfer protein TrbB</fullName>
    </submittedName>
</protein>
<feature type="domain" description="Bacterial type II secretion system protein E" evidence="2">
    <location>
        <begin position="225"/>
        <end position="239"/>
    </location>
</feature>
<dbReference type="Gene3D" id="3.30.450.90">
    <property type="match status" value="1"/>
</dbReference>
<evidence type="ECO:0000313" key="4">
    <source>
        <dbReference type="Proteomes" id="UP000253606"/>
    </source>
</evidence>
<dbReference type="Proteomes" id="UP000253606">
    <property type="component" value="Plasmid pACPOL3"/>
</dbReference>
<name>A0A2Z5GB45_9BACT</name>
<keyword evidence="4" id="KW-1185">Reference proteome</keyword>
<evidence type="ECO:0000256" key="1">
    <source>
        <dbReference type="ARBA" id="ARBA00006611"/>
    </source>
</evidence>
<dbReference type="InterPro" id="IPR027417">
    <property type="entry name" value="P-loop_NTPase"/>
</dbReference>
<keyword evidence="3" id="KW-0614">Plasmid</keyword>
<dbReference type="PROSITE" id="PS00662">
    <property type="entry name" value="T2SP_E"/>
    <property type="match status" value="1"/>
</dbReference>
<dbReference type="CDD" id="cd01130">
    <property type="entry name" value="VirB11-like_ATPase"/>
    <property type="match status" value="1"/>
</dbReference>
<accession>A0A2Z5GB45</accession>
<dbReference type="InterPro" id="IPR001482">
    <property type="entry name" value="T2SS/T4SS_dom"/>
</dbReference>
<dbReference type="SUPFAM" id="SSF52540">
    <property type="entry name" value="P-loop containing nucleoside triphosphate hydrolases"/>
    <property type="match status" value="1"/>
</dbReference>
<dbReference type="PANTHER" id="PTHR30486:SF6">
    <property type="entry name" value="TYPE IV PILUS RETRACTATION ATPASE PILT"/>
    <property type="match status" value="1"/>
</dbReference>
<organism evidence="3 4">
    <name type="scientific">Acidisarcina polymorpha</name>
    <dbReference type="NCBI Taxonomy" id="2211140"/>
    <lineage>
        <taxon>Bacteria</taxon>
        <taxon>Pseudomonadati</taxon>
        <taxon>Acidobacteriota</taxon>
        <taxon>Terriglobia</taxon>
        <taxon>Terriglobales</taxon>
        <taxon>Acidobacteriaceae</taxon>
        <taxon>Acidisarcina</taxon>
    </lineage>
</organism>
<comment type="similarity">
    <text evidence="1">Belongs to the GSP E family.</text>
</comment>
<dbReference type="AlphaFoldDB" id="A0A2Z5GB45"/>
<dbReference type="PANTHER" id="PTHR30486">
    <property type="entry name" value="TWITCHING MOTILITY PROTEIN PILT"/>
    <property type="match status" value="1"/>
</dbReference>
<dbReference type="EMBL" id="CP030844">
    <property type="protein sequence ID" value="AXC16443.1"/>
    <property type="molecule type" value="Genomic_DNA"/>
</dbReference>
<geneLocation type="plasmid" evidence="4">
    <name>pacpol3</name>
</geneLocation>
<dbReference type="InterPro" id="IPR050921">
    <property type="entry name" value="T4SS_GSP_E_ATPase"/>
</dbReference>
<dbReference type="SMART" id="SM00382">
    <property type="entry name" value="AAA"/>
    <property type="match status" value="1"/>
</dbReference>
<dbReference type="Gene3D" id="3.40.50.300">
    <property type="entry name" value="P-loop containing nucleotide triphosphate hydrolases"/>
    <property type="match status" value="1"/>
</dbReference>
<sequence>MRDKLRDELGPVIVSLLDRSSGLEDIIVNEDSRIWVKRTGSAFEQVGELKMEQARGAMMTIASMQKTTVTETRPVLETQLPIWRFRFAGLIEPVVPSPSFAIRIKPDRKRSLVDLENQGVLSRRDDPRNRRASQEDFLAEVSNLGHREVIQKAILARKNMLVVGGTGAGKTTIANAILEEIGVLTPGDRVLVIEDTQELILDSANSLSMLATTEFDQLKCLKVALRLKPDRIVVGEVRDGAAALPLLKSWNTGHPGGLSTLHANSAAEALVRLEDLVREATEAPQQRMIGAAVDIVIAVVNDPIEGRKVREIAVVSGYDNNRYSVTHV</sequence>
<dbReference type="GO" id="GO:0016887">
    <property type="term" value="F:ATP hydrolysis activity"/>
    <property type="evidence" value="ECO:0007669"/>
    <property type="project" value="InterPro"/>
</dbReference>
<proteinExistence type="inferred from homology"/>
<reference evidence="3 4" key="1">
    <citation type="journal article" date="2018" name="Front. Microbiol.">
        <title>Hydrolytic Capabilities as a Key to Environmental Success: Chitinolytic and Cellulolytic Acidobacteria From Acidic Sub-arctic Soils and Boreal Peatlands.</title>
        <authorList>
            <person name="Belova S.E."/>
            <person name="Ravin N.V."/>
            <person name="Pankratov T.A."/>
            <person name="Rakitin A.L."/>
            <person name="Ivanova A.A."/>
            <person name="Beletsky A.V."/>
            <person name="Mardanov A.V."/>
            <person name="Sinninghe Damste J.S."/>
            <person name="Dedysh S.N."/>
        </authorList>
    </citation>
    <scope>NUCLEOTIDE SEQUENCE [LARGE SCALE GENOMIC DNA]</scope>
    <source>
        <strain evidence="3 4">SBC82</strain>
        <plasmid evidence="4">pacpol3</plasmid>
    </source>
</reference>
<evidence type="ECO:0000259" key="2">
    <source>
        <dbReference type="PROSITE" id="PS00662"/>
    </source>
</evidence>
<dbReference type="Pfam" id="PF00437">
    <property type="entry name" value="T2SSE"/>
    <property type="match status" value="1"/>
</dbReference>